<feature type="domain" description="Transglycosylase SLT" evidence="3">
    <location>
        <begin position="518"/>
        <end position="622"/>
    </location>
</feature>
<dbReference type="PANTHER" id="PTHR37423">
    <property type="entry name" value="SOLUBLE LYTIC MUREIN TRANSGLYCOSYLASE-RELATED"/>
    <property type="match status" value="1"/>
</dbReference>
<dbReference type="SUPFAM" id="SSF48435">
    <property type="entry name" value="Bacterial muramidases"/>
    <property type="match status" value="1"/>
</dbReference>
<keyword evidence="1" id="KW-0732">Signal</keyword>
<name>A0A5D0MGF7_9BACT</name>
<feature type="transmembrane region" description="Helical" evidence="2">
    <location>
        <begin position="7"/>
        <end position="24"/>
    </location>
</feature>
<dbReference type="SUPFAM" id="SSF53955">
    <property type="entry name" value="Lysozyme-like"/>
    <property type="match status" value="1"/>
</dbReference>
<evidence type="ECO:0000259" key="3">
    <source>
        <dbReference type="Pfam" id="PF01464"/>
    </source>
</evidence>
<gene>
    <name evidence="4" type="ORF">FXF47_07805</name>
</gene>
<evidence type="ECO:0000256" key="2">
    <source>
        <dbReference type="SAM" id="Phobius"/>
    </source>
</evidence>
<dbReference type="EMBL" id="VSIX01000089">
    <property type="protein sequence ID" value="TYB30673.1"/>
    <property type="molecule type" value="Genomic_DNA"/>
</dbReference>
<dbReference type="Proteomes" id="UP000324143">
    <property type="component" value="Unassembled WGS sequence"/>
</dbReference>
<reference evidence="4" key="1">
    <citation type="submission" date="2019-08" db="EMBL/GenBank/DDBJ databases">
        <title>Genomic characterization of a novel candidate phylum (ARYD3) from a high temperature, high salinity tertiary oil reservoir in north central Oklahoma, USA.</title>
        <authorList>
            <person name="Youssef N.H."/>
            <person name="Yadav A."/>
            <person name="Elshahed M.S."/>
        </authorList>
    </citation>
    <scope>NUCLEOTIDE SEQUENCE [LARGE SCALE GENOMIC DNA]</scope>
    <source>
        <strain evidence="4">ARYD3</strain>
    </source>
</reference>
<dbReference type="GO" id="GO:0042597">
    <property type="term" value="C:periplasmic space"/>
    <property type="evidence" value="ECO:0007669"/>
    <property type="project" value="InterPro"/>
</dbReference>
<dbReference type="AlphaFoldDB" id="A0A5D0MGF7"/>
<dbReference type="PANTHER" id="PTHR37423:SF2">
    <property type="entry name" value="MEMBRANE-BOUND LYTIC MUREIN TRANSGLYCOSYLASE C"/>
    <property type="match status" value="1"/>
</dbReference>
<protein>
    <submittedName>
        <fullName evidence="4">Lytic transglycosylase domain-containing protein</fullName>
    </submittedName>
</protein>
<evidence type="ECO:0000313" key="4">
    <source>
        <dbReference type="EMBL" id="TYB30673.1"/>
    </source>
</evidence>
<evidence type="ECO:0000256" key="1">
    <source>
        <dbReference type="ARBA" id="ARBA00022729"/>
    </source>
</evidence>
<comment type="caution">
    <text evidence="4">The sequence shown here is derived from an EMBL/GenBank/DDBJ whole genome shotgun (WGS) entry which is preliminary data.</text>
</comment>
<keyword evidence="5" id="KW-1185">Reference proteome</keyword>
<dbReference type="Gene3D" id="1.10.530.10">
    <property type="match status" value="1"/>
</dbReference>
<dbReference type="InterPro" id="IPR023346">
    <property type="entry name" value="Lysozyme-like_dom_sf"/>
</dbReference>
<dbReference type="InterPro" id="IPR008939">
    <property type="entry name" value="Lytic_TGlycosylase_superhlx_U"/>
</dbReference>
<dbReference type="CDD" id="cd13401">
    <property type="entry name" value="Slt70-like"/>
    <property type="match status" value="1"/>
</dbReference>
<organism evidence="4 5">
    <name type="scientific">Candidatus Mcinerneyibacterium aminivorans</name>
    <dbReference type="NCBI Taxonomy" id="2703815"/>
    <lineage>
        <taxon>Bacteria</taxon>
        <taxon>Candidatus Macinerneyibacteriota</taxon>
        <taxon>Candidatus Mcinerneyibacteria</taxon>
        <taxon>Candidatus Mcinerneyibacteriales</taxon>
        <taxon>Candidatus Mcinerneyibacteriaceae</taxon>
        <taxon>Candidatus Mcinerneyibacterium</taxon>
    </lineage>
</organism>
<dbReference type="InterPro" id="IPR008258">
    <property type="entry name" value="Transglycosylase_SLT_dom_1"/>
</dbReference>
<accession>A0A5D0MGF7</accession>
<dbReference type="Pfam" id="PF01464">
    <property type="entry name" value="SLT"/>
    <property type="match status" value="1"/>
</dbReference>
<keyword evidence="2" id="KW-0812">Transmembrane</keyword>
<keyword evidence="2" id="KW-1133">Transmembrane helix</keyword>
<evidence type="ECO:0000313" key="5">
    <source>
        <dbReference type="Proteomes" id="UP000324143"/>
    </source>
</evidence>
<dbReference type="GO" id="GO:0004553">
    <property type="term" value="F:hydrolase activity, hydrolyzing O-glycosyl compounds"/>
    <property type="evidence" value="ECO:0007669"/>
    <property type="project" value="InterPro"/>
</dbReference>
<sequence>MGMKKSITYGISLISILIFFYFGGCSLKYLKDSEIESDTEIFKKSSDLILQKKYKKALLYLEEIGENSPLHSVALMKKIKLYYNQKKYSEAYRNLVNFRKDLVYYPYFKDYYYYYFFKIKFKQKKFDDIIGNSFFIDNVYEMNIKKELKIVLARSLLKRKNYREAYEILAKIVYDKNNYRNDRNIKKFIWESLKKHSGFIDKNDIKLLKNYSEKYPQKVKKILLKNRYKDLSEWWEIYYSVSSYNDIIKYQNLNNGIYINSYSELIKDDNRKKNYLEKFINNKKMKFYREYLYNYLLNYQDEKTAEILLNNINTFKNEHKRKLFHKYFRYYLLNNNYQKLDKFLSIYINNDLNIFDEYNKAKIYYWKGYIASYKQKKNIEGNIYFNKAINAYPLSYYYFRSLEELGTNFISYTEEGAFLKDYKYDTNENFSKMIRILSNLNDYMTLRFIQKFISDKFLLDNCELFLSTYENNDKYRWSITTAYFLRKKYGNFKKLYKYNYPITYEETINKLLTRYVNFDVATFLALIHQESHFEKEAVSHAGAKGLIQIMPSTAKRIYKTMQIEGPIDLFNPNLNLNLGIFYLNSQLQRFDDKIYSLAAYNAGPTRVAGWRNSFGSREIQEFIELIPFNETRNYVKLIYTKEKIYKILLSN</sequence>
<keyword evidence="2" id="KW-0472">Membrane</keyword>
<proteinExistence type="predicted"/>